<comment type="caution">
    <text evidence="3">The sequence shown here is derived from an EMBL/GenBank/DDBJ whole genome shotgun (WGS) entry which is preliminary data.</text>
</comment>
<evidence type="ECO:0000313" key="4">
    <source>
        <dbReference type="Proteomes" id="UP000323646"/>
    </source>
</evidence>
<keyword evidence="4" id="KW-1185">Reference proteome</keyword>
<dbReference type="RefSeq" id="WP_149171511.1">
    <property type="nucleotide sequence ID" value="NZ_VTOY01000005.1"/>
</dbReference>
<dbReference type="GO" id="GO:0008320">
    <property type="term" value="F:protein transmembrane transporter activity"/>
    <property type="evidence" value="ECO:0007669"/>
    <property type="project" value="TreeGrafter"/>
</dbReference>
<dbReference type="Gene3D" id="2.40.160.50">
    <property type="entry name" value="membrane protein fhac: a member of the omp85/tpsb transporter family"/>
    <property type="match status" value="1"/>
</dbReference>
<dbReference type="PANTHER" id="PTHR34597">
    <property type="entry name" value="SLR1661 PROTEIN"/>
    <property type="match status" value="1"/>
</dbReference>
<protein>
    <submittedName>
        <fullName evidence="3">ShlB/FhaC/HecB family hemolysin secretion/activation protein</fullName>
    </submittedName>
</protein>
<feature type="signal peptide" evidence="1">
    <location>
        <begin position="1"/>
        <end position="29"/>
    </location>
</feature>
<dbReference type="GO" id="GO:0098046">
    <property type="term" value="C:type V protein secretion system complex"/>
    <property type="evidence" value="ECO:0007669"/>
    <property type="project" value="TreeGrafter"/>
</dbReference>
<dbReference type="OrthoDB" id="290122at2"/>
<proteinExistence type="predicted"/>
<evidence type="ECO:0000313" key="3">
    <source>
        <dbReference type="EMBL" id="TYZ22592.1"/>
    </source>
</evidence>
<dbReference type="EMBL" id="VTOY01000005">
    <property type="protein sequence ID" value="TYZ22592.1"/>
    <property type="molecule type" value="Genomic_DNA"/>
</dbReference>
<name>A0A5D6W546_9FIRM</name>
<dbReference type="InterPro" id="IPR005565">
    <property type="entry name" value="Hemolysn_activator_HlyB_C"/>
</dbReference>
<feature type="domain" description="Haemolysin activator HlyB C-terminal" evidence="2">
    <location>
        <begin position="128"/>
        <end position="438"/>
    </location>
</feature>
<sequence>MKLKRERNTALALTVLLGLSAGYMPSTEAAVKDTAEKAVEQQMEAPVGETLSEKAQRLAHSTVTLTGVDVADGSAYDKKKILLLVPQLKSDKVKVQELSRTIALYNDEGAIKLHVNFQPEGNGYRAVVSAVKGKKVTCGVQFANNGNKYSGEWRGTTTYVNRNLTGRGDTLGAALVSTLSMDKDSAVRQGAVSYRWNLANSGDTLTFSASHSDSKLTNLSATPLFDLSATGKSTRAGVSYQHYFNHSQRERDFLDFGLNYHQTDNGLELTIPGGGAAKINYDLHHEDATLSFNHRDRGVSHNFGYRFGLQGNLAGDKKDFKAMTADADTKYLIFHANANYLKRLSKEKNSWLLSTRAAGQLANKNLISCEKFGVGGMDSVRGFDENIRTADNGVSGSVEFYTPEKSGLRGVAFVDGARIKNHHGNMTTNLASTGLGLRYNTANFSLATDYAWVVHEPDNVKNDPAGHRRWNLWAGLSF</sequence>
<dbReference type="GO" id="GO:0046819">
    <property type="term" value="P:protein secretion by the type V secretion system"/>
    <property type="evidence" value="ECO:0007669"/>
    <property type="project" value="TreeGrafter"/>
</dbReference>
<feature type="chain" id="PRO_5022898195" evidence="1">
    <location>
        <begin position="30"/>
        <end position="478"/>
    </location>
</feature>
<dbReference type="PANTHER" id="PTHR34597:SF3">
    <property type="entry name" value="OUTER MEMBRANE TRANSPORTER CDIB"/>
    <property type="match status" value="1"/>
</dbReference>
<dbReference type="AlphaFoldDB" id="A0A5D6W546"/>
<keyword evidence="1" id="KW-0732">Signal</keyword>
<evidence type="ECO:0000256" key="1">
    <source>
        <dbReference type="SAM" id="SignalP"/>
    </source>
</evidence>
<evidence type="ECO:0000259" key="2">
    <source>
        <dbReference type="Pfam" id="PF03865"/>
    </source>
</evidence>
<dbReference type="Proteomes" id="UP000323646">
    <property type="component" value="Unassembled WGS sequence"/>
</dbReference>
<accession>A0A5D6W546</accession>
<reference evidence="3 4" key="1">
    <citation type="submission" date="2019-08" db="EMBL/GenBank/DDBJ databases">
        <title>Selenomonas sp. mPRGC5 and Selenomonas sp. mPRGC8 isolated from ruminal fluid of dairy goat (Capra hircus).</title>
        <authorList>
            <person name="Poothong S."/>
            <person name="Nuengjamnong C."/>
            <person name="Tanasupawat S."/>
        </authorList>
    </citation>
    <scope>NUCLEOTIDE SEQUENCE [LARGE SCALE GENOMIC DNA]</scope>
    <source>
        <strain evidence="4">mPRGC5</strain>
    </source>
</reference>
<dbReference type="InterPro" id="IPR051544">
    <property type="entry name" value="TPS_OM_transporter"/>
</dbReference>
<organism evidence="3 4">
    <name type="scientific">Selenomonas ruminis</name>
    <dbReference type="NCBI Taxonomy" id="2593411"/>
    <lineage>
        <taxon>Bacteria</taxon>
        <taxon>Bacillati</taxon>
        <taxon>Bacillota</taxon>
        <taxon>Negativicutes</taxon>
        <taxon>Selenomonadales</taxon>
        <taxon>Selenomonadaceae</taxon>
        <taxon>Selenomonas</taxon>
    </lineage>
</organism>
<dbReference type="Pfam" id="PF03865">
    <property type="entry name" value="ShlB"/>
    <property type="match status" value="1"/>
</dbReference>
<gene>
    <name evidence="3" type="ORF">FZ040_08060</name>
</gene>